<dbReference type="AlphaFoldDB" id="B4FVW8"/>
<evidence type="ECO:0000313" key="2">
    <source>
        <dbReference type="EMBL" id="ACG29457.1"/>
    </source>
</evidence>
<name>B4FVW8_MAIZE</name>
<reference evidence="1" key="2">
    <citation type="journal article" date="2009" name="PLoS Genet.">
        <title>Sequencing, mapping, and analysis of 27,455 maize full-length cDNAs.</title>
        <authorList>
            <person name="Soderlund C."/>
            <person name="Descour A."/>
            <person name="Kudrna D."/>
            <person name="Bomhoff M."/>
            <person name="Boyd L."/>
            <person name="Currie J."/>
            <person name="Angelova A."/>
            <person name="Collura K."/>
            <person name="Wissotski M."/>
            <person name="Ashley E."/>
            <person name="Morrow D."/>
            <person name="Fernandes J."/>
            <person name="Walbot V."/>
            <person name="Yu Y."/>
        </authorList>
    </citation>
    <scope>NUCLEOTIDE SEQUENCE</scope>
    <source>
        <strain evidence="1">B73</strain>
    </source>
</reference>
<dbReference type="EMBL" id="BT041256">
    <property type="protein sequence ID" value="ACF86261.1"/>
    <property type="molecule type" value="mRNA"/>
</dbReference>
<dbReference type="EMBL" id="EU957339">
    <property type="protein sequence ID" value="ACG29457.1"/>
    <property type="molecule type" value="mRNA"/>
</dbReference>
<organism evidence="1">
    <name type="scientific">Zea mays</name>
    <name type="common">Maize</name>
    <dbReference type="NCBI Taxonomy" id="4577"/>
    <lineage>
        <taxon>Eukaryota</taxon>
        <taxon>Viridiplantae</taxon>
        <taxon>Streptophyta</taxon>
        <taxon>Embryophyta</taxon>
        <taxon>Tracheophyta</taxon>
        <taxon>Spermatophyta</taxon>
        <taxon>Magnoliopsida</taxon>
        <taxon>Liliopsida</taxon>
        <taxon>Poales</taxon>
        <taxon>Poaceae</taxon>
        <taxon>PACMAD clade</taxon>
        <taxon>Panicoideae</taxon>
        <taxon>Andropogonodae</taxon>
        <taxon>Andropogoneae</taxon>
        <taxon>Tripsacinae</taxon>
        <taxon>Zea</taxon>
    </lineage>
</organism>
<evidence type="ECO:0000313" key="1">
    <source>
        <dbReference type="EMBL" id="ACF86261.1"/>
    </source>
</evidence>
<reference evidence="2" key="1">
    <citation type="journal article" date="2009" name="Plant Mol. Biol.">
        <title>Insights into corn genes derived from large-scale cDNA sequencing.</title>
        <authorList>
            <person name="Alexandrov N.N."/>
            <person name="Brover V.V."/>
            <person name="Freidin S."/>
            <person name="Troukhan M.E."/>
            <person name="Tatarinova T.V."/>
            <person name="Zhang H."/>
            <person name="Swaller T.J."/>
            <person name="Lu Y.P."/>
            <person name="Bouck J."/>
            <person name="Flavell R.B."/>
            <person name="Feldmann K.A."/>
        </authorList>
    </citation>
    <scope>NUCLEOTIDE SEQUENCE</scope>
</reference>
<proteinExistence type="evidence at transcript level"/>
<accession>B4FVW8</accession>
<protein>
    <submittedName>
        <fullName evidence="1">Uncharacterized protein</fullName>
    </submittedName>
</protein>
<sequence length="49" mass="5267">MEAPADLSPDPTALQHRWFLSSLQGAMKVWMSSLCCGMNGCKMAGAFCS</sequence>